<evidence type="ECO:0000259" key="10">
    <source>
        <dbReference type="PROSITE" id="PS50027"/>
    </source>
</evidence>
<evidence type="ECO:0000313" key="15">
    <source>
        <dbReference type="Proteomes" id="UP000682733"/>
    </source>
</evidence>
<dbReference type="SMART" id="SM00643">
    <property type="entry name" value="C345C"/>
    <property type="match status" value="1"/>
</dbReference>
<dbReference type="Pfam" id="PF00053">
    <property type="entry name" value="EGF_laminin"/>
    <property type="match status" value="1"/>
</dbReference>
<feature type="domain" description="Laminin N-terminal" evidence="12">
    <location>
        <begin position="15"/>
        <end position="256"/>
    </location>
</feature>
<dbReference type="PROSITE" id="PS50189">
    <property type="entry name" value="NTR"/>
    <property type="match status" value="1"/>
</dbReference>
<dbReference type="FunFam" id="2.60.120.260:FF:000098">
    <property type="entry name" value="Netrin-A, isoform B"/>
    <property type="match status" value="1"/>
</dbReference>
<evidence type="ECO:0000256" key="7">
    <source>
        <dbReference type="ARBA" id="ARBA00023292"/>
    </source>
</evidence>
<dbReference type="SMART" id="SM00136">
    <property type="entry name" value="LamNT"/>
    <property type="match status" value="1"/>
</dbReference>
<evidence type="ECO:0000256" key="8">
    <source>
        <dbReference type="PROSITE-ProRule" id="PRU00460"/>
    </source>
</evidence>
<dbReference type="GO" id="GO:0016358">
    <property type="term" value="P:dendrite development"/>
    <property type="evidence" value="ECO:0007669"/>
    <property type="project" value="TreeGrafter"/>
</dbReference>
<dbReference type="GO" id="GO:0009887">
    <property type="term" value="P:animal organ morphogenesis"/>
    <property type="evidence" value="ECO:0007669"/>
    <property type="project" value="TreeGrafter"/>
</dbReference>
<keyword evidence="5 8" id="KW-1015">Disulfide bond</keyword>
<dbReference type="AlphaFoldDB" id="A0A8S2GX72"/>
<dbReference type="Gene3D" id="2.60.120.260">
    <property type="entry name" value="Galactose-binding domain-like"/>
    <property type="match status" value="1"/>
</dbReference>
<evidence type="ECO:0000256" key="5">
    <source>
        <dbReference type="ARBA" id="ARBA00023157"/>
    </source>
</evidence>
<dbReference type="Gene3D" id="2.40.50.120">
    <property type="match status" value="1"/>
</dbReference>
<dbReference type="PANTHER" id="PTHR10574">
    <property type="entry name" value="NETRIN/LAMININ-RELATED"/>
    <property type="match status" value="1"/>
</dbReference>
<organism evidence="14 15">
    <name type="scientific">Didymodactylos carnosus</name>
    <dbReference type="NCBI Taxonomy" id="1234261"/>
    <lineage>
        <taxon>Eukaryota</taxon>
        <taxon>Metazoa</taxon>
        <taxon>Spiralia</taxon>
        <taxon>Gnathifera</taxon>
        <taxon>Rotifera</taxon>
        <taxon>Eurotatoria</taxon>
        <taxon>Bdelloidea</taxon>
        <taxon>Philodinida</taxon>
        <taxon>Philodinidae</taxon>
        <taxon>Didymodactylos</taxon>
    </lineage>
</organism>
<dbReference type="CDD" id="cd03579">
    <property type="entry name" value="NTR_netrin-1_like"/>
    <property type="match status" value="1"/>
</dbReference>
<dbReference type="InterPro" id="IPR018933">
    <property type="entry name" value="Netrin_module_non-TIMP"/>
</dbReference>
<evidence type="ECO:0000256" key="6">
    <source>
        <dbReference type="ARBA" id="ARBA00023180"/>
    </source>
</evidence>
<dbReference type="Proteomes" id="UP000677228">
    <property type="component" value="Unassembled WGS sequence"/>
</dbReference>
<protein>
    <recommendedName>
        <fullName evidence="16">Netrin</fullName>
    </recommendedName>
</protein>
<dbReference type="Pfam" id="PF24973">
    <property type="entry name" value="EGF_LMN_ATRN"/>
    <property type="match status" value="2"/>
</dbReference>
<feature type="disulfide bond" evidence="8">
    <location>
        <begin position="404"/>
        <end position="421"/>
    </location>
</feature>
<dbReference type="FunFam" id="2.10.25.10:FF:000048">
    <property type="entry name" value="Netrin 3"/>
    <property type="match status" value="1"/>
</dbReference>
<dbReference type="SMART" id="SM00180">
    <property type="entry name" value="EGF_Lam"/>
    <property type="match status" value="3"/>
</dbReference>
<evidence type="ECO:0000256" key="2">
    <source>
        <dbReference type="ARBA" id="ARBA00022525"/>
    </source>
</evidence>
<dbReference type="InterPro" id="IPR050440">
    <property type="entry name" value="Laminin/Netrin_ECM"/>
</dbReference>
<dbReference type="CDD" id="cd00055">
    <property type="entry name" value="EGF_Lam"/>
    <property type="match status" value="3"/>
</dbReference>
<evidence type="ECO:0000313" key="14">
    <source>
        <dbReference type="EMBL" id="CAF3563595.1"/>
    </source>
</evidence>
<evidence type="ECO:0000256" key="9">
    <source>
        <dbReference type="SAM" id="MobiDB-lite"/>
    </source>
</evidence>
<reference evidence="14" key="1">
    <citation type="submission" date="2021-02" db="EMBL/GenBank/DDBJ databases">
        <authorList>
            <person name="Nowell W R."/>
        </authorList>
    </citation>
    <scope>NUCLEOTIDE SEQUENCE</scope>
</reference>
<dbReference type="PROSITE" id="PS01248">
    <property type="entry name" value="EGF_LAM_1"/>
    <property type="match status" value="1"/>
</dbReference>
<dbReference type="InterPro" id="IPR056863">
    <property type="entry name" value="LMN_ATRN_NET-like_EGF"/>
</dbReference>
<dbReference type="InterPro" id="IPR008211">
    <property type="entry name" value="Laminin_N"/>
</dbReference>
<feature type="disulfide bond" evidence="8">
    <location>
        <begin position="435"/>
        <end position="449"/>
    </location>
</feature>
<feature type="disulfide bond" evidence="8">
    <location>
        <begin position="402"/>
        <end position="414"/>
    </location>
</feature>
<dbReference type="GO" id="GO:0005604">
    <property type="term" value="C:basement membrane"/>
    <property type="evidence" value="ECO:0007669"/>
    <property type="project" value="TreeGrafter"/>
</dbReference>
<evidence type="ECO:0000259" key="12">
    <source>
        <dbReference type="PROSITE" id="PS51117"/>
    </source>
</evidence>
<dbReference type="EMBL" id="CAJOBA010000894">
    <property type="protein sequence ID" value="CAF3563595.1"/>
    <property type="molecule type" value="Genomic_DNA"/>
</dbReference>
<keyword evidence="2" id="KW-0964">Secreted</keyword>
<feature type="disulfide bond" evidence="8">
    <location>
        <begin position="423"/>
        <end position="432"/>
    </location>
</feature>
<feature type="domain" description="NTR" evidence="11">
    <location>
        <begin position="516"/>
        <end position="640"/>
    </location>
</feature>
<comment type="subcellular location">
    <subcellularLocation>
        <location evidence="1">Secreted</location>
    </subcellularLocation>
</comment>
<evidence type="ECO:0000256" key="3">
    <source>
        <dbReference type="ARBA" id="ARBA00022729"/>
    </source>
</evidence>
<dbReference type="PROSITE" id="PS50027">
    <property type="entry name" value="EGF_LAM_2"/>
    <property type="match status" value="1"/>
</dbReference>
<evidence type="ECO:0000256" key="1">
    <source>
        <dbReference type="ARBA" id="ARBA00004613"/>
    </source>
</evidence>
<evidence type="ECO:0000313" key="13">
    <source>
        <dbReference type="EMBL" id="CAF0781819.1"/>
    </source>
</evidence>
<dbReference type="Proteomes" id="UP000682733">
    <property type="component" value="Unassembled WGS sequence"/>
</dbReference>
<dbReference type="InterPro" id="IPR008993">
    <property type="entry name" value="TIMP-like_OB-fold"/>
</dbReference>
<dbReference type="Gene3D" id="2.10.25.10">
    <property type="entry name" value="Laminin"/>
    <property type="match status" value="1"/>
</dbReference>
<feature type="domain" description="Laminin EGF-like" evidence="10">
    <location>
        <begin position="402"/>
        <end position="451"/>
    </location>
</feature>
<dbReference type="EMBL" id="CAJNOK010000894">
    <property type="protein sequence ID" value="CAF0781819.1"/>
    <property type="molecule type" value="Genomic_DNA"/>
</dbReference>
<proteinExistence type="predicted"/>
<gene>
    <name evidence="13" type="ORF">OVA965_LOCUS3652</name>
    <name evidence="14" type="ORF">TMI583_LOCUS3651</name>
</gene>
<dbReference type="PANTHER" id="PTHR10574:SF365">
    <property type="entry name" value="NETRIN-A-RELATED"/>
    <property type="match status" value="1"/>
</dbReference>
<comment type="caution">
    <text evidence="14">The sequence shown here is derived from an EMBL/GenBank/DDBJ whole genome shotgun (WGS) entry which is preliminary data.</text>
</comment>
<keyword evidence="4" id="KW-0677">Repeat</keyword>
<sequence>MFYSSVEDPCERQGRFQRCIPDFVNAAFRKHIVASSTCGNPRSRYCSQALNNNNNNNNVCDICDASDPLKSHSSDYLTDINNPTNLTCWQSENFQESNLTNVTLTLSLRKKFELTYISLQFCSPIKPDSMAIFKSMDMGNTWIPLQYYSSDCLKTFNKSPRATITRSNEQEALCTDANNDQTSTSTSRIAFSTLEGRPSAYEFDTSPVLQDWVTATDVKVVFYKLRPSIPKINNNNDIMAYESNYYSVSDFAVGGRCKCNGHASKCIANSDGRLVCDCKHNTAGDECERCKDFYYDRPWARATQRDANECVVCNCNNHSEKCRFNLELYKLSGHKSGSVCLACQHNTAGRNCQYCQEGYYKNKYELMTSASVCRGRSCHYCQEGYYRDISLAINHPKVCKECNCHPVGSRGKTCNQTTGQCICKDGVTGLRCDRCMKGYQQTKSPVAPCIRTLELSPIFNIYQDDSYATSNNHDEDKTYSYNQQSPPQSSTVVRPDDDGVSRSDYNSPNIDQSHYCGACRYYSKRLHFKKYCKRDYTIHARVTNRHDAGQWVSYLLTVLRVYKDRLNRIQETEQWVWISRKDIQCNCPRLKIDHEYLLMGFYDQMQTSLSLDRTSVVIEWRERMEQRMVRFRRLELNKKC</sequence>
<dbReference type="InterPro" id="IPR001134">
    <property type="entry name" value="Netrin_domain"/>
</dbReference>
<keyword evidence="6" id="KW-0325">Glycoprotein</keyword>
<dbReference type="FunFam" id="2.10.25.10:FF:000081">
    <property type="entry name" value="Netrin 1"/>
    <property type="match status" value="1"/>
</dbReference>
<evidence type="ECO:0008006" key="16">
    <source>
        <dbReference type="Google" id="ProtNLM"/>
    </source>
</evidence>
<accession>A0A8S2GX72</accession>
<dbReference type="Gene3D" id="2.170.300.10">
    <property type="entry name" value="Tie2 ligand-binding domain superfamily"/>
    <property type="match status" value="1"/>
</dbReference>
<dbReference type="PROSITE" id="PS51117">
    <property type="entry name" value="LAMININ_NTER"/>
    <property type="match status" value="1"/>
</dbReference>
<feature type="region of interest" description="Disordered" evidence="9">
    <location>
        <begin position="473"/>
        <end position="506"/>
    </location>
</feature>
<dbReference type="Pfam" id="PF01759">
    <property type="entry name" value="NTR"/>
    <property type="match status" value="1"/>
</dbReference>
<dbReference type="GO" id="GO:0008045">
    <property type="term" value="P:motor neuron axon guidance"/>
    <property type="evidence" value="ECO:0007669"/>
    <property type="project" value="TreeGrafter"/>
</dbReference>
<keyword evidence="3" id="KW-0732">Signal</keyword>
<dbReference type="SUPFAM" id="SSF50242">
    <property type="entry name" value="TIMP-like"/>
    <property type="match status" value="1"/>
</dbReference>
<dbReference type="InterPro" id="IPR002049">
    <property type="entry name" value="LE_dom"/>
</dbReference>
<dbReference type="Pfam" id="PF00055">
    <property type="entry name" value="Laminin_N"/>
    <property type="match status" value="1"/>
</dbReference>
<dbReference type="GO" id="GO:0005576">
    <property type="term" value="C:extracellular region"/>
    <property type="evidence" value="ECO:0007669"/>
    <property type="project" value="UniProtKB-SubCell"/>
</dbReference>
<dbReference type="SUPFAM" id="SSF57196">
    <property type="entry name" value="EGF/Laminin"/>
    <property type="match status" value="3"/>
</dbReference>
<name>A0A8S2GX72_9BILA</name>
<evidence type="ECO:0000256" key="4">
    <source>
        <dbReference type="ARBA" id="ARBA00022737"/>
    </source>
</evidence>
<keyword evidence="7 8" id="KW-0424">Laminin EGF-like domain</keyword>
<dbReference type="GO" id="GO:0009888">
    <property type="term" value="P:tissue development"/>
    <property type="evidence" value="ECO:0007669"/>
    <property type="project" value="TreeGrafter"/>
</dbReference>
<evidence type="ECO:0000259" key="11">
    <source>
        <dbReference type="PROSITE" id="PS50189"/>
    </source>
</evidence>